<sequence length="230" mass="25802">MSVLKKIITAVRGGAREVGEFVVDANGTRIFEQEIKDAETHLRKAKQDLTDVMAKQMQAGRKVVSIKNEIAEHENYAGQALQKDNEELALEIAEKISQLEIDLVEQETVHNSFSDHVKRLKDLVKKTERQLKDYDRQLSMVKTTESVQKASAAITNNFASSNSKMISAKDSLERIKQRQQNTFDRLAAAEQLESENSDKSLGERMKAAGIGDSNEQSVNSVLDRIKAKQK</sequence>
<dbReference type="Pfam" id="PF04012">
    <property type="entry name" value="PspA_IM30"/>
    <property type="match status" value="1"/>
</dbReference>
<feature type="coiled-coil region" evidence="2">
    <location>
        <begin position="28"/>
        <end position="55"/>
    </location>
</feature>
<organism evidence="4 5">
    <name type="scientific">OM182 bacterium</name>
    <dbReference type="NCBI Taxonomy" id="2510334"/>
    <lineage>
        <taxon>Bacteria</taxon>
        <taxon>Pseudomonadati</taxon>
        <taxon>Pseudomonadota</taxon>
        <taxon>Gammaproteobacteria</taxon>
        <taxon>OMG group</taxon>
        <taxon>OM182 clade</taxon>
    </lineage>
</organism>
<dbReference type="InterPro" id="IPR007157">
    <property type="entry name" value="PspA_VIPP1"/>
</dbReference>
<evidence type="ECO:0000313" key="5">
    <source>
        <dbReference type="Proteomes" id="UP000316199"/>
    </source>
</evidence>
<evidence type="ECO:0000313" key="4">
    <source>
        <dbReference type="EMBL" id="RZO74671.1"/>
    </source>
</evidence>
<dbReference type="Proteomes" id="UP000316199">
    <property type="component" value="Unassembled WGS sequence"/>
</dbReference>
<keyword evidence="2" id="KW-0175">Coiled coil</keyword>
<feature type="coiled-coil region" evidence="2">
    <location>
        <begin position="117"/>
        <end position="144"/>
    </location>
</feature>
<gene>
    <name evidence="4" type="ORF">EVA68_08610</name>
</gene>
<accession>A0A520RWY1</accession>
<comment type="caution">
    <text evidence="4">The sequence shown here is derived from an EMBL/GenBank/DDBJ whole genome shotgun (WGS) entry which is preliminary data.</text>
</comment>
<evidence type="ECO:0000256" key="1">
    <source>
        <dbReference type="ARBA" id="ARBA00043985"/>
    </source>
</evidence>
<proteinExistence type="inferred from homology"/>
<evidence type="ECO:0000256" key="2">
    <source>
        <dbReference type="SAM" id="Coils"/>
    </source>
</evidence>
<reference evidence="4 5" key="1">
    <citation type="submission" date="2019-02" db="EMBL/GenBank/DDBJ databases">
        <title>Prokaryotic population dynamics and viral predation in marine succession experiment using metagenomics: the confinement effect.</title>
        <authorList>
            <person name="Haro-Moreno J.M."/>
            <person name="Rodriguez-Valera F."/>
            <person name="Lopez-Perez M."/>
        </authorList>
    </citation>
    <scope>NUCLEOTIDE SEQUENCE [LARGE SCALE GENOMIC DNA]</scope>
    <source>
        <strain evidence="4">MED-G157</strain>
    </source>
</reference>
<name>A0A520RWY1_9GAMM</name>
<protein>
    <submittedName>
        <fullName evidence="4">PspA/IM30 family protein</fullName>
    </submittedName>
</protein>
<feature type="compositionally biased region" description="Basic and acidic residues" evidence="3">
    <location>
        <begin position="196"/>
        <end position="206"/>
    </location>
</feature>
<dbReference type="AlphaFoldDB" id="A0A520RWY1"/>
<feature type="region of interest" description="Disordered" evidence="3">
    <location>
        <begin position="191"/>
        <end position="230"/>
    </location>
</feature>
<dbReference type="PANTHER" id="PTHR31088:SF9">
    <property type="entry name" value="PHAGE SHOCK PROTEIN A"/>
    <property type="match status" value="1"/>
</dbReference>
<dbReference type="PANTHER" id="PTHR31088">
    <property type="entry name" value="MEMBRANE-ASSOCIATED PROTEIN VIPP1, CHLOROPLASTIC"/>
    <property type="match status" value="1"/>
</dbReference>
<dbReference type="EMBL" id="SHAG01000067">
    <property type="protein sequence ID" value="RZO74671.1"/>
    <property type="molecule type" value="Genomic_DNA"/>
</dbReference>
<evidence type="ECO:0000256" key="3">
    <source>
        <dbReference type="SAM" id="MobiDB-lite"/>
    </source>
</evidence>
<comment type="similarity">
    <text evidence="1">Belongs to the PspA/Vipp/IM30 family.</text>
</comment>